<feature type="region of interest" description="Disordered" evidence="2">
    <location>
        <begin position="98"/>
        <end position="117"/>
    </location>
</feature>
<reference evidence="4" key="1">
    <citation type="submission" date="2014-04" db="EMBL/GenBank/DDBJ databases">
        <title>Evolutionary Origins and Diversification of the Mycorrhizal Mutualists.</title>
        <authorList>
            <consortium name="DOE Joint Genome Institute"/>
            <consortium name="Mycorrhizal Genomics Consortium"/>
            <person name="Kohler A."/>
            <person name="Kuo A."/>
            <person name="Nagy L.G."/>
            <person name="Floudas D."/>
            <person name="Copeland A."/>
            <person name="Barry K.W."/>
            <person name="Cichocki N."/>
            <person name="Veneault-Fourrey C."/>
            <person name="LaButti K."/>
            <person name="Lindquist E.A."/>
            <person name="Lipzen A."/>
            <person name="Lundell T."/>
            <person name="Morin E."/>
            <person name="Murat C."/>
            <person name="Riley R."/>
            <person name="Ohm R."/>
            <person name="Sun H."/>
            <person name="Tunlid A."/>
            <person name="Henrissat B."/>
            <person name="Grigoriev I.V."/>
            <person name="Hibbett D.S."/>
            <person name="Martin F."/>
        </authorList>
    </citation>
    <scope>NUCLEOTIDE SEQUENCE [LARGE SCALE GENOMIC DNA]</scope>
    <source>
        <strain evidence="4">FD-334 SS-4</strain>
    </source>
</reference>
<evidence type="ECO:0000313" key="4">
    <source>
        <dbReference type="Proteomes" id="UP000054270"/>
    </source>
</evidence>
<feature type="compositionally biased region" description="Basic residues" evidence="2">
    <location>
        <begin position="133"/>
        <end position="145"/>
    </location>
</feature>
<evidence type="ECO:0000256" key="1">
    <source>
        <dbReference type="SAM" id="Coils"/>
    </source>
</evidence>
<dbReference type="OMA" id="MWINIDE"/>
<dbReference type="Proteomes" id="UP000054270">
    <property type="component" value="Unassembled WGS sequence"/>
</dbReference>
<name>A0A0D2P5I8_HYPSF</name>
<sequence length="1055" mass="118242">MEGPQAGHGDTTDTYIKAMGPSVIQAYIEEKFPAEIVTLGYYSAENASMWINIDEFMLFSARYLQATPSQASTSCDGHKQPIPASSDNALVKVERAMTPELATKKRKKPDIESPASPVDSDIEFISINVPSRPTKKRKSKKRKGKQQAVSNVPTSQSDSNSVNPSSIIQITRQLSIRELRKLTTIPSTWPIFDGAYLLDLQDDPKEWKDSSGTLLSMAAIIKSQDQDAWGQGSAGSTQLRKATKVYVLDGQPCQVSEHTCQGAYHCSELDISLLDGCERYDPDDHEMQELFEAERSINIAELSTLENLAAAFFKEAMKEPCRGTLHDGRDCDGEPIYQLYKKKSFYGKAGFIGCSKWVQGKDSNDHRFIGIPKDVKEELVVELFESEDGSFKSKSVETKECVHILHPRHGGHGRRECPYMHIKAGKVVQGVLVVRKCPAKIKIFSPLDHEDRRAIVLLDGPHNHPRFPSTKLSREGIDKYEEAIKVNGVARSTVKKCDTATTTKSIFGGKALTAVDPALGIARNKRKIVHKLRTANNPHGNGIEGVLHQKQGDDKDLPASKRYIQEILSKDGVNMVITMLPGLASRVHEADATLHDNTYKHVFGEWKEWEVVMWDKRLNQRITVAQIYCNKETRKVFESMWTGFWSTVERVTAKPLAFKFIDGHGIRALLVDGCKPQVDACDDALIKVISNHPWSLVKESDPQVVVQHILRTCDIHLERKLDNLAKTLPPNVMECVQGFPFLETAEAVDTFRMWCEKSEFKCLRDWIVDKKGSPWFVPSVNRFMSKISEEDWYLTPGDTNLNESAHPFTNMHTGINISLLEAISQARIMDSDILNSLQLSEVNCVLPNIRNTKPKRDHANHKRAEGRARAMLSRQEVANEINIIHQDIVQLSQISKDAGDRQRELQHEKNSTAIAMHDLAAEIEQLSQRKANAIIRKQELQAEKHVIQEIHGVRRSPLKPTARGKARIPTSDDVLPLDATLDSIPATEFDDTTVNLDDLPADIPKFTPLHQATLTQTVPVQLPIPAPLQPTQILTEAIKDVAHTIATHSKSRVYF</sequence>
<dbReference type="AlphaFoldDB" id="A0A0D2P5I8"/>
<feature type="coiled-coil region" evidence="1">
    <location>
        <begin position="916"/>
        <end position="943"/>
    </location>
</feature>
<protein>
    <submittedName>
        <fullName evidence="3">Uncharacterized protein</fullName>
    </submittedName>
</protein>
<accession>A0A0D2P5I8</accession>
<keyword evidence="1" id="KW-0175">Coiled coil</keyword>
<organism evidence="3 4">
    <name type="scientific">Hypholoma sublateritium (strain FD-334 SS-4)</name>
    <dbReference type="NCBI Taxonomy" id="945553"/>
    <lineage>
        <taxon>Eukaryota</taxon>
        <taxon>Fungi</taxon>
        <taxon>Dikarya</taxon>
        <taxon>Basidiomycota</taxon>
        <taxon>Agaricomycotina</taxon>
        <taxon>Agaricomycetes</taxon>
        <taxon>Agaricomycetidae</taxon>
        <taxon>Agaricales</taxon>
        <taxon>Agaricineae</taxon>
        <taxon>Strophariaceae</taxon>
        <taxon>Hypholoma</taxon>
    </lineage>
</organism>
<feature type="region of interest" description="Disordered" evidence="2">
    <location>
        <begin position="129"/>
        <end position="164"/>
    </location>
</feature>
<evidence type="ECO:0000256" key="2">
    <source>
        <dbReference type="SAM" id="MobiDB-lite"/>
    </source>
</evidence>
<gene>
    <name evidence="3" type="ORF">HYPSUDRAFT_54128</name>
</gene>
<proteinExistence type="predicted"/>
<evidence type="ECO:0000313" key="3">
    <source>
        <dbReference type="EMBL" id="KJA23976.1"/>
    </source>
</evidence>
<dbReference type="EMBL" id="KN817540">
    <property type="protein sequence ID" value="KJA23976.1"/>
    <property type="molecule type" value="Genomic_DNA"/>
</dbReference>
<dbReference type="OrthoDB" id="3033985at2759"/>
<feature type="compositionally biased region" description="Low complexity" evidence="2">
    <location>
        <begin position="155"/>
        <end position="164"/>
    </location>
</feature>
<keyword evidence="4" id="KW-1185">Reference proteome</keyword>